<evidence type="ECO:0000256" key="1">
    <source>
        <dbReference type="SAM" id="Phobius"/>
    </source>
</evidence>
<feature type="transmembrane region" description="Helical" evidence="1">
    <location>
        <begin position="35"/>
        <end position="53"/>
    </location>
</feature>
<sequence length="79" mass="8449">MSSKFANIVGWYGSAAVLTAYTLVSFSIITAHTRIYQVLNVTGALGIIVVSLSKKAYQPAVLNIVWALIGLVAIIKLLI</sequence>
<dbReference type="Pfam" id="PF26604">
    <property type="entry name" value="CBU_0592"/>
    <property type="match status" value="1"/>
</dbReference>
<organism evidence="3 4">
    <name type="scientific">candidate division WWE3 bacterium</name>
    <dbReference type="NCBI Taxonomy" id="2053526"/>
    <lineage>
        <taxon>Bacteria</taxon>
        <taxon>Katanobacteria</taxon>
    </lineage>
</organism>
<keyword evidence="1" id="KW-0812">Transmembrane</keyword>
<feature type="domain" description="CBU-0592-like" evidence="2">
    <location>
        <begin position="7"/>
        <end position="78"/>
    </location>
</feature>
<feature type="transmembrane region" description="Helical" evidence="1">
    <location>
        <begin position="60"/>
        <end position="78"/>
    </location>
</feature>
<dbReference type="NCBIfam" id="NF047864">
    <property type="entry name" value="CBU_0592_membra"/>
    <property type="match status" value="1"/>
</dbReference>
<accession>A0A7X9DKR4</accession>
<dbReference type="Proteomes" id="UP000526033">
    <property type="component" value="Unassembled WGS sequence"/>
</dbReference>
<keyword evidence="1" id="KW-1133">Transmembrane helix</keyword>
<dbReference type="EMBL" id="JAAZNL010000046">
    <property type="protein sequence ID" value="NMB70295.1"/>
    <property type="molecule type" value="Genomic_DNA"/>
</dbReference>
<comment type="caution">
    <text evidence="3">The sequence shown here is derived from an EMBL/GenBank/DDBJ whole genome shotgun (WGS) entry which is preliminary data.</text>
</comment>
<keyword evidence="1" id="KW-0472">Membrane</keyword>
<gene>
    <name evidence="3" type="ORF">GYA27_03790</name>
</gene>
<dbReference type="InterPro" id="IPR058058">
    <property type="entry name" value="CBU_0592-like"/>
</dbReference>
<feature type="transmembrane region" description="Helical" evidence="1">
    <location>
        <begin position="9"/>
        <end position="29"/>
    </location>
</feature>
<dbReference type="AlphaFoldDB" id="A0A7X9DKR4"/>
<evidence type="ECO:0000313" key="4">
    <source>
        <dbReference type="Proteomes" id="UP000526033"/>
    </source>
</evidence>
<evidence type="ECO:0000259" key="2">
    <source>
        <dbReference type="Pfam" id="PF26604"/>
    </source>
</evidence>
<reference evidence="3 4" key="1">
    <citation type="journal article" date="2020" name="Biotechnol. Biofuels">
        <title>New insights from the biogas microbiome by comprehensive genome-resolved metagenomics of nearly 1600 species originating from multiple anaerobic digesters.</title>
        <authorList>
            <person name="Campanaro S."/>
            <person name="Treu L."/>
            <person name="Rodriguez-R L.M."/>
            <person name="Kovalovszki A."/>
            <person name="Ziels R.M."/>
            <person name="Maus I."/>
            <person name="Zhu X."/>
            <person name="Kougias P.G."/>
            <person name="Basile A."/>
            <person name="Luo G."/>
            <person name="Schluter A."/>
            <person name="Konstantinidis K.T."/>
            <person name="Angelidaki I."/>
        </authorList>
    </citation>
    <scope>NUCLEOTIDE SEQUENCE [LARGE SCALE GENOMIC DNA]</scope>
    <source>
        <strain evidence="3">AS27yjCOA_165</strain>
    </source>
</reference>
<protein>
    <recommendedName>
        <fullName evidence="2">CBU-0592-like domain-containing protein</fullName>
    </recommendedName>
</protein>
<name>A0A7X9DKR4_UNCKA</name>
<evidence type="ECO:0000313" key="3">
    <source>
        <dbReference type="EMBL" id="NMB70295.1"/>
    </source>
</evidence>
<proteinExistence type="predicted"/>